<dbReference type="Proteomes" id="UP001055439">
    <property type="component" value="Chromosome 8"/>
</dbReference>
<evidence type="ECO:0000313" key="3">
    <source>
        <dbReference type="Proteomes" id="UP001055439"/>
    </source>
</evidence>
<feature type="compositionally biased region" description="Basic and acidic residues" evidence="1">
    <location>
        <begin position="1"/>
        <end position="14"/>
    </location>
</feature>
<dbReference type="AlphaFoldDB" id="A0A9E7I3B2"/>
<protein>
    <submittedName>
        <fullName evidence="2">Uncharacterized protein</fullName>
    </submittedName>
</protein>
<evidence type="ECO:0000313" key="2">
    <source>
        <dbReference type="EMBL" id="URE40677.1"/>
    </source>
</evidence>
<organism evidence="2 3">
    <name type="scientific">Musa troglodytarum</name>
    <name type="common">fe'i banana</name>
    <dbReference type="NCBI Taxonomy" id="320322"/>
    <lineage>
        <taxon>Eukaryota</taxon>
        <taxon>Viridiplantae</taxon>
        <taxon>Streptophyta</taxon>
        <taxon>Embryophyta</taxon>
        <taxon>Tracheophyta</taxon>
        <taxon>Spermatophyta</taxon>
        <taxon>Magnoliopsida</taxon>
        <taxon>Liliopsida</taxon>
        <taxon>Zingiberales</taxon>
        <taxon>Musaceae</taxon>
        <taxon>Musa</taxon>
    </lineage>
</organism>
<name>A0A9E7I3B2_9LILI</name>
<gene>
    <name evidence="2" type="ORF">MUK42_12929</name>
</gene>
<keyword evidence="3" id="KW-1185">Reference proteome</keyword>
<feature type="region of interest" description="Disordered" evidence="1">
    <location>
        <begin position="1"/>
        <end position="20"/>
    </location>
</feature>
<proteinExistence type="predicted"/>
<sequence length="67" mass="7834">MTRGRTVAEEEGQKSSKRRKSELCAALLRRWPQCKPRERERERELIDFTCVRTAVVLLSSPFIVLIC</sequence>
<dbReference type="EMBL" id="CP097510">
    <property type="protein sequence ID" value="URE40677.1"/>
    <property type="molecule type" value="Genomic_DNA"/>
</dbReference>
<evidence type="ECO:0000256" key="1">
    <source>
        <dbReference type="SAM" id="MobiDB-lite"/>
    </source>
</evidence>
<accession>A0A9E7I3B2</accession>
<reference evidence="2" key="1">
    <citation type="submission" date="2022-05" db="EMBL/GenBank/DDBJ databases">
        <title>The Musa troglodytarum L. genome provides insights into the mechanism of non-climacteric behaviour and enrichment of carotenoids.</title>
        <authorList>
            <person name="Wang J."/>
        </authorList>
    </citation>
    <scope>NUCLEOTIDE SEQUENCE</scope>
    <source>
        <tissue evidence="2">Leaf</tissue>
    </source>
</reference>